<proteinExistence type="predicted"/>
<dbReference type="Proteomes" id="UP000324800">
    <property type="component" value="Unassembled WGS sequence"/>
</dbReference>
<organism evidence="1 2">
    <name type="scientific">Streblomastix strix</name>
    <dbReference type="NCBI Taxonomy" id="222440"/>
    <lineage>
        <taxon>Eukaryota</taxon>
        <taxon>Metamonada</taxon>
        <taxon>Preaxostyla</taxon>
        <taxon>Oxymonadida</taxon>
        <taxon>Streblomastigidae</taxon>
        <taxon>Streblomastix</taxon>
    </lineage>
</organism>
<gene>
    <name evidence="1" type="ORF">EZS28_021750</name>
</gene>
<sequence>MLIFSEEKSESDQNTLQSLIVKGFRVTSLLRHFEFLHLISLGSRIKSYPQFCHIRCAVYISVLCGDKYGIVILGIISSRKPSSSDSSVPLQQMVFEKFVVADMLVLVELTDSVHFRLQLHPDTFSRLFILQLGPLIEQVESSIVNLLHYHQSKFKNHLLFTVGSPQVKMDSVVGQLGTELVKQGIALFIQSIGRGTVVVTILKSFIEEVGSKRVE</sequence>
<evidence type="ECO:0000313" key="2">
    <source>
        <dbReference type="Proteomes" id="UP000324800"/>
    </source>
</evidence>
<reference evidence="1 2" key="1">
    <citation type="submission" date="2019-03" db="EMBL/GenBank/DDBJ databases">
        <title>Single cell metagenomics reveals metabolic interactions within the superorganism composed of flagellate Streblomastix strix and complex community of Bacteroidetes bacteria on its surface.</title>
        <authorList>
            <person name="Treitli S.C."/>
            <person name="Kolisko M."/>
            <person name="Husnik F."/>
            <person name="Keeling P."/>
            <person name="Hampl V."/>
        </authorList>
    </citation>
    <scope>NUCLEOTIDE SEQUENCE [LARGE SCALE GENOMIC DNA]</scope>
    <source>
        <strain evidence="1">ST1C</strain>
    </source>
</reference>
<name>A0A5J4VJQ5_9EUKA</name>
<dbReference type="EMBL" id="SNRW01006623">
    <property type="protein sequence ID" value="KAA6382725.1"/>
    <property type="molecule type" value="Genomic_DNA"/>
</dbReference>
<protein>
    <submittedName>
        <fullName evidence="1">Uncharacterized protein</fullName>
    </submittedName>
</protein>
<accession>A0A5J4VJQ5</accession>
<evidence type="ECO:0000313" key="1">
    <source>
        <dbReference type="EMBL" id="KAA6382725.1"/>
    </source>
</evidence>
<comment type="caution">
    <text evidence="1">The sequence shown here is derived from an EMBL/GenBank/DDBJ whole genome shotgun (WGS) entry which is preliminary data.</text>
</comment>
<dbReference type="AlphaFoldDB" id="A0A5J4VJQ5"/>